<dbReference type="RefSeq" id="XP_026675993.1">
    <property type="nucleotide sequence ID" value="XM_026820192.1"/>
</dbReference>
<dbReference type="PANTHER" id="PTHR19890">
    <property type="entry name" value="FIBROBLAST GROWTH FACTOR RECEPTOR"/>
    <property type="match status" value="1"/>
</dbReference>
<dbReference type="InterPro" id="IPR013783">
    <property type="entry name" value="Ig-like_fold"/>
</dbReference>
<dbReference type="GeneID" id="103524924"/>
<dbReference type="KEGG" id="dci:103524924"/>
<proteinExistence type="predicted"/>
<dbReference type="PANTHER" id="PTHR19890:SF10">
    <property type="entry name" value="FIBROBLAST GROWTH FACTOR RECEPTOR-LIKE 1"/>
    <property type="match status" value="1"/>
</dbReference>
<keyword evidence="1" id="KW-1185">Reference proteome</keyword>
<dbReference type="PaxDb" id="121845-A0A3Q0IMW4"/>
<dbReference type="InterPro" id="IPR036179">
    <property type="entry name" value="Ig-like_dom_sf"/>
</dbReference>
<dbReference type="STRING" id="121845.A0A3Q0IMW4"/>
<evidence type="ECO:0000313" key="2">
    <source>
        <dbReference type="RefSeq" id="XP_026675993.1"/>
    </source>
</evidence>
<dbReference type="InterPro" id="IPR052615">
    <property type="entry name" value="FGFRL"/>
</dbReference>
<sequence>MQQYYGICRQKLHWALLQLINILRPEHNTGSSPEAEVVFTLDIMEIQKTPDPRASDTMILRIEAISILLAFLTSSICKPIIRTFDLVIHYNRWSIRLEDLITEDSGNYMCLVCNSLGCIDFTFKVDIRERYPHKPYIKDGFPSNITALVNSTAIFECPPLSDLEPHLKWLKVTNVSEGEETPNGTLLQVAGWFLNSCFYSQCSILHRAKLLVGILKALSMSKSLQRETYLLVIIL</sequence>
<reference evidence="2" key="1">
    <citation type="submission" date="2025-08" db="UniProtKB">
        <authorList>
            <consortium name="RefSeq"/>
        </authorList>
    </citation>
    <scope>IDENTIFICATION</scope>
</reference>
<name>A0A3Q0IMW4_DIACI</name>
<dbReference type="Gene3D" id="2.60.40.10">
    <property type="entry name" value="Immunoglobulins"/>
    <property type="match status" value="2"/>
</dbReference>
<protein>
    <submittedName>
        <fullName evidence="2">Uncharacterized protein LOC103524924</fullName>
    </submittedName>
</protein>
<accession>A0A3Q0IMW4</accession>
<evidence type="ECO:0000313" key="1">
    <source>
        <dbReference type="Proteomes" id="UP000079169"/>
    </source>
</evidence>
<organism evidence="1 2">
    <name type="scientific">Diaphorina citri</name>
    <name type="common">Asian citrus psyllid</name>
    <dbReference type="NCBI Taxonomy" id="121845"/>
    <lineage>
        <taxon>Eukaryota</taxon>
        <taxon>Metazoa</taxon>
        <taxon>Ecdysozoa</taxon>
        <taxon>Arthropoda</taxon>
        <taxon>Hexapoda</taxon>
        <taxon>Insecta</taxon>
        <taxon>Pterygota</taxon>
        <taxon>Neoptera</taxon>
        <taxon>Paraneoptera</taxon>
        <taxon>Hemiptera</taxon>
        <taxon>Sternorrhyncha</taxon>
        <taxon>Psylloidea</taxon>
        <taxon>Psyllidae</taxon>
        <taxon>Diaphorininae</taxon>
        <taxon>Diaphorina</taxon>
    </lineage>
</organism>
<dbReference type="Proteomes" id="UP000079169">
    <property type="component" value="Unplaced"/>
</dbReference>
<gene>
    <name evidence="2" type="primary">LOC103524924</name>
</gene>
<dbReference type="AlphaFoldDB" id="A0A3Q0IMW4"/>
<dbReference type="SUPFAM" id="SSF48726">
    <property type="entry name" value="Immunoglobulin"/>
    <property type="match status" value="2"/>
</dbReference>